<dbReference type="InterPro" id="IPR020904">
    <property type="entry name" value="Sc_DH/Rdtase_CS"/>
</dbReference>
<dbReference type="Pfam" id="PF13561">
    <property type="entry name" value="adh_short_C2"/>
    <property type="match status" value="1"/>
</dbReference>
<dbReference type="EMBL" id="FNNU01000004">
    <property type="protein sequence ID" value="SDX52524.1"/>
    <property type="molecule type" value="Genomic_DNA"/>
</dbReference>
<comment type="similarity">
    <text evidence="1">Belongs to the short-chain dehydrogenases/reductases (SDR) family.</text>
</comment>
<dbReference type="NCBIfam" id="NF004324">
    <property type="entry name" value="PRK05717.1"/>
    <property type="match status" value="1"/>
</dbReference>
<dbReference type="Gene3D" id="3.40.50.720">
    <property type="entry name" value="NAD(P)-binding Rossmann-like Domain"/>
    <property type="match status" value="1"/>
</dbReference>
<evidence type="ECO:0000256" key="1">
    <source>
        <dbReference type="ARBA" id="ARBA00006484"/>
    </source>
</evidence>
<sequence length="266" mass="28237">MTAGERDALEWAPRSAAGANGKVALVTGGARGIGLGIAAWLIAEGWQVVLADVERERGSRVARALGESAWFIRMDVSDEKQVATAVAEVLGQFGRLDALINNAGHADPYNSPLESLPMGEWNRVLAVNLTGPMLLAKHCAPYLRAHGGSIVNLTSTRAHQSEAHSEAYSASKGGLLALTRALAVSLGPDIRVNAVSPGWIDARDPRDRRADPLSESDHDQHPAGRVGTVEDIASLVSWLVSPNATFVTGQEFVVDGGMTRKMIYAD</sequence>
<dbReference type="InterPro" id="IPR002347">
    <property type="entry name" value="SDR_fam"/>
</dbReference>
<feature type="compositionally biased region" description="Basic and acidic residues" evidence="3">
    <location>
        <begin position="201"/>
        <end position="222"/>
    </location>
</feature>
<evidence type="ECO:0000313" key="4">
    <source>
        <dbReference type="EMBL" id="SDX52524.1"/>
    </source>
</evidence>
<dbReference type="PRINTS" id="PR00080">
    <property type="entry name" value="SDRFAMILY"/>
</dbReference>
<feature type="region of interest" description="Disordered" evidence="3">
    <location>
        <begin position="201"/>
        <end position="226"/>
    </location>
</feature>
<dbReference type="SUPFAM" id="SSF51735">
    <property type="entry name" value="NAD(P)-binding Rossmann-fold domains"/>
    <property type="match status" value="1"/>
</dbReference>
<reference evidence="5" key="1">
    <citation type="submission" date="2016-10" db="EMBL/GenBank/DDBJ databases">
        <authorList>
            <person name="Varghese N."/>
            <person name="Submissions S."/>
        </authorList>
    </citation>
    <scope>NUCLEOTIDE SEQUENCE [LARGE SCALE GENOMIC DNA]</scope>
    <source>
        <strain evidence="5">NRRL B-59562</strain>
    </source>
</reference>
<dbReference type="FunFam" id="3.40.50.720:FF:000084">
    <property type="entry name" value="Short-chain dehydrogenase reductase"/>
    <property type="match status" value="1"/>
</dbReference>
<evidence type="ECO:0000256" key="2">
    <source>
        <dbReference type="ARBA" id="ARBA00023002"/>
    </source>
</evidence>
<dbReference type="PANTHER" id="PTHR24321">
    <property type="entry name" value="DEHYDROGENASES, SHORT CHAIN"/>
    <property type="match status" value="1"/>
</dbReference>
<dbReference type="GO" id="GO:0016491">
    <property type="term" value="F:oxidoreductase activity"/>
    <property type="evidence" value="ECO:0007669"/>
    <property type="project" value="UniProtKB-KW"/>
</dbReference>
<dbReference type="PROSITE" id="PS00061">
    <property type="entry name" value="ADH_SHORT"/>
    <property type="match status" value="1"/>
</dbReference>
<keyword evidence="5" id="KW-1185">Reference proteome</keyword>
<dbReference type="NCBIfam" id="NF005559">
    <property type="entry name" value="PRK07231.1"/>
    <property type="match status" value="1"/>
</dbReference>
<proteinExistence type="inferred from homology"/>
<dbReference type="InterPro" id="IPR036291">
    <property type="entry name" value="NAD(P)-bd_dom_sf"/>
</dbReference>
<dbReference type="AlphaFoldDB" id="A0A1H3CG09"/>
<evidence type="ECO:0000313" key="5">
    <source>
        <dbReference type="Proteomes" id="UP000243778"/>
    </source>
</evidence>
<dbReference type="PANTHER" id="PTHR24321:SF8">
    <property type="entry name" value="ESTRADIOL 17-BETA-DEHYDROGENASE 8-RELATED"/>
    <property type="match status" value="1"/>
</dbReference>
<name>A0A1H3CG09_9PSED</name>
<organism evidence="4 5">
    <name type="scientific">Pseudomonas kuykendallii</name>
    <dbReference type="NCBI Taxonomy" id="1007099"/>
    <lineage>
        <taxon>Bacteria</taxon>
        <taxon>Pseudomonadati</taxon>
        <taxon>Pseudomonadota</taxon>
        <taxon>Gammaproteobacteria</taxon>
        <taxon>Pseudomonadales</taxon>
        <taxon>Pseudomonadaceae</taxon>
        <taxon>Pseudomonas</taxon>
    </lineage>
</organism>
<evidence type="ECO:0000256" key="3">
    <source>
        <dbReference type="SAM" id="MobiDB-lite"/>
    </source>
</evidence>
<keyword evidence="2" id="KW-0560">Oxidoreductase</keyword>
<accession>A0A1H3CG09</accession>
<dbReference type="RefSeq" id="WP_090230309.1">
    <property type="nucleotide sequence ID" value="NZ_FNNU01000004.1"/>
</dbReference>
<dbReference type="Proteomes" id="UP000243778">
    <property type="component" value="Unassembled WGS sequence"/>
</dbReference>
<dbReference type="STRING" id="1007099.SAMN05216287_3224"/>
<dbReference type="OrthoDB" id="9787298at2"/>
<protein>
    <submittedName>
        <fullName evidence="4">NAD(P)-dependent dehydrogenase, short-chain alcohol dehydrogenase family</fullName>
    </submittedName>
</protein>
<gene>
    <name evidence="4" type="ORF">SAMN05216287_3224</name>
</gene>
<dbReference type="PRINTS" id="PR00081">
    <property type="entry name" value="GDHRDH"/>
</dbReference>